<sequence length="115" mass="12941">MYQFSYAEVAQDTAADARDRERQAFDHSLALLERAEKNGPRSRDAIEAVYITRSLWAILVEDLGSADNGLPDELRGELISIGLWIMSEAELIRAGKSENFRGIIEVTRMIRDGLN</sequence>
<evidence type="ECO:0000313" key="1">
    <source>
        <dbReference type="EMBL" id="MDY8108085.1"/>
    </source>
</evidence>
<gene>
    <name evidence="1" type="primary">flaF</name>
    <name evidence="1" type="ORF">U0C82_02840</name>
</gene>
<dbReference type="Proteomes" id="UP001294412">
    <property type="component" value="Unassembled WGS sequence"/>
</dbReference>
<reference evidence="1 2" key="1">
    <citation type="submission" date="2023-12" db="EMBL/GenBank/DDBJ databases">
        <title>Description of Novel Strain Fulvimarina sp. 2208YS6-2-32 isolated from Uroteuthis (Photololigo) edulis.</title>
        <authorList>
            <person name="Park J.-S."/>
        </authorList>
    </citation>
    <scope>NUCLEOTIDE SEQUENCE [LARGE SCALE GENOMIC DNA]</scope>
    <source>
        <strain evidence="1 2">2208YS6-2-32</strain>
    </source>
</reference>
<dbReference type="NCBIfam" id="NF009434">
    <property type="entry name" value="PRK12793.1"/>
    <property type="match status" value="1"/>
</dbReference>
<keyword evidence="1" id="KW-0969">Cilium</keyword>
<keyword evidence="1" id="KW-0282">Flagellum</keyword>
<accession>A0ABU5HZ60</accession>
<evidence type="ECO:0000313" key="2">
    <source>
        <dbReference type="Proteomes" id="UP001294412"/>
    </source>
</evidence>
<dbReference type="InterPro" id="IPR010845">
    <property type="entry name" value="FlaF"/>
</dbReference>
<comment type="caution">
    <text evidence="1">The sequence shown here is derived from an EMBL/GenBank/DDBJ whole genome shotgun (WGS) entry which is preliminary data.</text>
</comment>
<dbReference type="RefSeq" id="WP_322185533.1">
    <property type="nucleotide sequence ID" value="NZ_JAXLPB010000001.1"/>
</dbReference>
<keyword evidence="2" id="KW-1185">Reference proteome</keyword>
<name>A0ABU5HZ60_9HYPH</name>
<organism evidence="1 2">
    <name type="scientific">Fulvimarina uroteuthidis</name>
    <dbReference type="NCBI Taxonomy" id="3098149"/>
    <lineage>
        <taxon>Bacteria</taxon>
        <taxon>Pseudomonadati</taxon>
        <taxon>Pseudomonadota</taxon>
        <taxon>Alphaproteobacteria</taxon>
        <taxon>Hyphomicrobiales</taxon>
        <taxon>Aurantimonadaceae</taxon>
        <taxon>Fulvimarina</taxon>
    </lineage>
</organism>
<proteinExistence type="predicted"/>
<keyword evidence="1" id="KW-0966">Cell projection</keyword>
<dbReference type="EMBL" id="JAXLPB010000001">
    <property type="protein sequence ID" value="MDY8108085.1"/>
    <property type="molecule type" value="Genomic_DNA"/>
</dbReference>
<dbReference type="Pfam" id="PF07309">
    <property type="entry name" value="FlaF"/>
    <property type="match status" value="1"/>
</dbReference>
<protein>
    <submittedName>
        <fullName evidence="1">Flagellar biosynthesis regulator FlaF</fullName>
    </submittedName>
</protein>